<feature type="compositionally biased region" description="Low complexity" evidence="1">
    <location>
        <begin position="767"/>
        <end position="783"/>
    </location>
</feature>
<feature type="compositionally biased region" description="Polar residues" evidence="1">
    <location>
        <begin position="831"/>
        <end position="866"/>
    </location>
</feature>
<evidence type="ECO:0000313" key="4">
    <source>
        <dbReference type="Proteomes" id="UP000694251"/>
    </source>
</evidence>
<feature type="compositionally biased region" description="Low complexity" evidence="1">
    <location>
        <begin position="871"/>
        <end position="883"/>
    </location>
</feature>
<feature type="compositionally biased region" description="Low complexity" evidence="1">
    <location>
        <begin position="232"/>
        <end position="258"/>
    </location>
</feature>
<proteinExistence type="predicted"/>
<feature type="compositionally biased region" description="Pro residues" evidence="1">
    <location>
        <begin position="784"/>
        <end position="798"/>
    </location>
</feature>
<dbReference type="Pfam" id="PF25597">
    <property type="entry name" value="SH3_retrovirus"/>
    <property type="match status" value="1"/>
</dbReference>
<dbReference type="InterPro" id="IPR054722">
    <property type="entry name" value="PolX-like_BBD"/>
</dbReference>
<dbReference type="Proteomes" id="UP000694251">
    <property type="component" value="Chromosome 10"/>
</dbReference>
<dbReference type="Pfam" id="PF22936">
    <property type="entry name" value="Pol_BBD"/>
    <property type="match status" value="1"/>
</dbReference>
<keyword evidence="4" id="KW-1185">Reference proteome</keyword>
<sequence length="1523" mass="169566">MANNENSDAITINTNTIHNIKMANVTKLTNTNYLVWKLQVHSLLDGYELTGHLDDSEVPAATVTVGSVTTPNQAYTKWRRQDKLIYSALIGSISPSLQQLVTRTTTAAEIWKKLAATYANPSRTHIRQLKDQLKIFHKGAMTIDEYIQGVTTRLDTLALLGHPLEHDDQIEHILEGLPDDYKPVIDQIAAKDKPPQITEVHERLLNHEAKLLSKQAAAASLVPVTANTVQQRNGYNNNRNNNNNSGKHYNNKNNNNNSSWQPSQSQNRSETRVSKPYLGKCQLCNTQGHSARRCPQLNSLQAFPGTPPSSPFRPWQPRANLAVGSSYPAAPWLLDSGATHHLTADLNNMSLHQPYNGGDDVLIADGSSMAITHTGSSLLPNQKRALLLDKILCVPDIRKNLISVYRLCNTNRVSVEFFPASFQVKDLSTGVPLLQGRTRDELYEWPVTSSKPAAMVSSSGPKTTLTSWHSRLGHPSLSILNSIVSKHSLSVSSSQNKLLSCSDCLLNKSHKQPFSQTSIVSKRPLEYVFTDVWTSPILSIDNHKYYLLLIDHFTRYTWLYPLKRKSDVKDIFPAFKALVENRFQSKLGTLFLDNGGEFIALRSFLATNGVSHLTSPPHTPEHNGLAERKHRHVVETGLTLMSTASIPKEYWSYAFSTAVYLINRMPSPVLSMVSPFEKLFLQPPNYEKLRIFGCLCFPWLRPYTTHKLDQRSQRCVFLGYSTSQSAYLCLHIPTGRIYTSRHVQFEESLFPFANARSSTQEDNTSVLSPTTSSPRLVSLSSPVTPSPAAPPPAPPLAPPTLNVAASPRVSSDSREEGEQNNSNFMGLHNPGPSNQLNLAQQNQTSPSPSDQINSAQQHLPLSSSSRTENDSATAPSSPSTSSSMGPPRSDFHPSSTNTRPTQVLSPNSTSPSPSTTSEPTAHSQNESQTSTQSNPTSNEPTAPRQNVLQPTAQNQSQTNPRTPHQAALSQPHNQIVAPPQNLHNMQTRAKNNIRKQKHKHSLTVTANPQFIKEPTTIHQALKDEKWSRACSSEFDALAVNQTWDLVPPETRQNIIGCRWVFTTKFLANGQLDRYKARLVAKGFHQQYGKDYAETFSPVIKSTTIRLVLDVAVAKNWPLKQLDVNNAFLQGELTEEVYMSQPPGFVDKDRPSYVCRLKKPIYGLKQAPRAWYMALKQFLLVTGFTNSLADTSLFVHSSANTITYVLVYVNDIIVTGNNNRIVANVLASFAERFSIKDPTDLHYFLGIEVTRTAQGLHLMQRKYVTDLLVRHNMLDAKPVTTPMQASPKITLSDGDPLEDPAPYRSLVGRLQYLSFTRPDISYAVNRLSQFVHKPSHEHWQAAKRVLRYLSGTVTHGINLQASSPLTLHAYSDADWAGDNDDYVSTNGYLIYLGANPISWSSKKQRGVARSSTEAEYRAVANTASEVRWLCSLLTELKIPLLLAPVIYCDNIGATYLCANPVFHSRMKHIALDYHFVRNQIQAGMLRVSHVSTHEQLADTLTKPLPRSQFQRACIKIGVTRVPPS</sequence>
<dbReference type="EMBL" id="JAEFBJ010000010">
    <property type="protein sequence ID" value="KAG7563810.1"/>
    <property type="molecule type" value="Genomic_DNA"/>
</dbReference>
<dbReference type="Pfam" id="PF07727">
    <property type="entry name" value="RVT_2"/>
    <property type="match status" value="1"/>
</dbReference>
<gene>
    <name evidence="3" type="ORF">ISN44_As10g005770</name>
</gene>
<dbReference type="Pfam" id="PF14223">
    <property type="entry name" value="Retrotran_gag_2"/>
    <property type="match status" value="1"/>
</dbReference>
<dbReference type="PROSITE" id="PS50994">
    <property type="entry name" value="INTEGRASE"/>
    <property type="match status" value="1"/>
</dbReference>
<evidence type="ECO:0000313" key="3">
    <source>
        <dbReference type="EMBL" id="KAG7563810.1"/>
    </source>
</evidence>
<feature type="region of interest" description="Disordered" evidence="1">
    <location>
        <begin position="227"/>
        <end position="274"/>
    </location>
</feature>
<dbReference type="Pfam" id="PF00665">
    <property type="entry name" value="rve"/>
    <property type="match status" value="1"/>
</dbReference>
<dbReference type="Pfam" id="PF13976">
    <property type="entry name" value="gag_pre-integrs"/>
    <property type="match status" value="1"/>
</dbReference>
<dbReference type="OrthoDB" id="1845088at2759"/>
<dbReference type="InterPro" id="IPR013103">
    <property type="entry name" value="RVT_2"/>
</dbReference>
<feature type="region of interest" description="Disordered" evidence="1">
    <location>
        <begin position="759"/>
        <end position="970"/>
    </location>
</feature>
<feature type="compositionally biased region" description="Polar residues" evidence="1">
    <location>
        <begin position="943"/>
        <end position="970"/>
    </location>
</feature>
<feature type="compositionally biased region" description="Polar residues" evidence="1">
    <location>
        <begin position="259"/>
        <end position="268"/>
    </location>
</feature>
<evidence type="ECO:0000259" key="2">
    <source>
        <dbReference type="PROSITE" id="PS50994"/>
    </source>
</evidence>
<feature type="compositionally biased region" description="Low complexity" evidence="1">
    <location>
        <begin position="905"/>
        <end position="941"/>
    </location>
</feature>
<dbReference type="InterPro" id="IPR025724">
    <property type="entry name" value="GAG-pre-integrase_dom"/>
</dbReference>
<accession>A0A8T1ZV88</accession>
<dbReference type="InterPro" id="IPR057670">
    <property type="entry name" value="SH3_retrovirus"/>
</dbReference>
<dbReference type="PANTHER" id="PTHR11439:SF450">
    <property type="entry name" value="REVERSE TRANSCRIPTASE TY1_COPIA-TYPE DOMAIN-CONTAINING PROTEIN"/>
    <property type="match status" value="1"/>
</dbReference>
<dbReference type="InterPro" id="IPR001584">
    <property type="entry name" value="Integrase_cat-core"/>
</dbReference>
<organism evidence="3 4">
    <name type="scientific">Arabidopsis suecica</name>
    <name type="common">Swedish thale-cress</name>
    <name type="synonym">Cardaminopsis suecica</name>
    <dbReference type="NCBI Taxonomy" id="45249"/>
    <lineage>
        <taxon>Eukaryota</taxon>
        <taxon>Viridiplantae</taxon>
        <taxon>Streptophyta</taxon>
        <taxon>Embryophyta</taxon>
        <taxon>Tracheophyta</taxon>
        <taxon>Spermatophyta</taxon>
        <taxon>Magnoliopsida</taxon>
        <taxon>eudicotyledons</taxon>
        <taxon>Gunneridae</taxon>
        <taxon>Pentapetalae</taxon>
        <taxon>rosids</taxon>
        <taxon>malvids</taxon>
        <taxon>Brassicales</taxon>
        <taxon>Brassicaceae</taxon>
        <taxon>Camelineae</taxon>
        <taxon>Arabidopsis</taxon>
    </lineage>
</organism>
<dbReference type="PANTHER" id="PTHR11439">
    <property type="entry name" value="GAG-POL-RELATED RETROTRANSPOSON"/>
    <property type="match status" value="1"/>
</dbReference>
<protein>
    <submittedName>
        <fullName evidence="3">GAG-pre-integrase domain</fullName>
    </submittedName>
</protein>
<feature type="domain" description="Integrase catalytic" evidence="2">
    <location>
        <begin position="520"/>
        <end position="683"/>
    </location>
</feature>
<comment type="caution">
    <text evidence="3">The sequence shown here is derived from an EMBL/GenBank/DDBJ whole genome shotgun (WGS) entry which is preliminary data.</text>
</comment>
<dbReference type="CDD" id="cd09272">
    <property type="entry name" value="RNase_HI_RT_Ty1"/>
    <property type="match status" value="1"/>
</dbReference>
<reference evidence="3 4" key="1">
    <citation type="submission" date="2020-12" db="EMBL/GenBank/DDBJ databases">
        <title>Concerted genomic and epigenomic changes stabilize Arabidopsis allopolyploids.</title>
        <authorList>
            <person name="Chen Z."/>
        </authorList>
    </citation>
    <scope>NUCLEOTIDE SEQUENCE [LARGE SCALE GENOMIC DNA]</scope>
    <source>
        <strain evidence="3">As9502</strain>
        <tissue evidence="3">Leaf</tissue>
    </source>
</reference>
<dbReference type="GO" id="GO:0015074">
    <property type="term" value="P:DNA integration"/>
    <property type="evidence" value="ECO:0007669"/>
    <property type="project" value="InterPro"/>
</dbReference>
<evidence type="ECO:0000256" key="1">
    <source>
        <dbReference type="SAM" id="MobiDB-lite"/>
    </source>
</evidence>
<name>A0A8T1ZV88_ARASU</name>
<feature type="compositionally biased region" description="Polar residues" evidence="1">
    <location>
        <begin position="892"/>
        <end position="904"/>
    </location>
</feature>